<dbReference type="Proteomes" id="UP000316030">
    <property type="component" value="Unassembled WGS sequence"/>
</dbReference>
<evidence type="ECO:0000256" key="2">
    <source>
        <dbReference type="SAM" id="Phobius"/>
    </source>
</evidence>
<proteinExistence type="predicted"/>
<gene>
    <name evidence="3" type="ORF">SAMN06265173_13818</name>
</gene>
<keyword evidence="2" id="KW-1133">Transmembrane helix</keyword>
<keyword evidence="2" id="KW-0472">Membrane</keyword>
<protein>
    <submittedName>
        <fullName evidence="3">Uncharacterized protein</fullName>
    </submittedName>
</protein>
<evidence type="ECO:0000313" key="3">
    <source>
        <dbReference type="EMBL" id="SMO97691.1"/>
    </source>
</evidence>
<reference evidence="3 4" key="1">
    <citation type="submission" date="2017-05" db="EMBL/GenBank/DDBJ databases">
        <authorList>
            <person name="Varghese N."/>
            <person name="Submissions S."/>
        </authorList>
    </citation>
    <scope>NUCLEOTIDE SEQUENCE [LARGE SCALE GENOMIC DNA]</scope>
    <source>
        <strain evidence="3 4">DSM 29506</strain>
    </source>
</reference>
<keyword evidence="2" id="KW-0812">Transmembrane</keyword>
<dbReference type="EMBL" id="FXTO01000038">
    <property type="protein sequence ID" value="SMO97691.1"/>
    <property type="molecule type" value="Genomic_DNA"/>
</dbReference>
<feature type="transmembrane region" description="Helical" evidence="2">
    <location>
        <begin position="26"/>
        <end position="47"/>
    </location>
</feature>
<accession>A0A521FQE5</accession>
<organism evidence="3 4">
    <name type="scientific">Thalassovita litoralis</name>
    <dbReference type="NCBI Taxonomy" id="1010611"/>
    <lineage>
        <taxon>Bacteria</taxon>
        <taxon>Pseudomonadati</taxon>
        <taxon>Pseudomonadota</taxon>
        <taxon>Alphaproteobacteria</taxon>
        <taxon>Rhodobacterales</taxon>
        <taxon>Roseobacteraceae</taxon>
        <taxon>Thalassovita</taxon>
    </lineage>
</organism>
<evidence type="ECO:0000313" key="4">
    <source>
        <dbReference type="Proteomes" id="UP000316030"/>
    </source>
</evidence>
<dbReference type="AlphaFoldDB" id="A0A521FQE5"/>
<keyword evidence="4" id="KW-1185">Reference proteome</keyword>
<name>A0A521FQE5_9RHOB</name>
<feature type="region of interest" description="Disordered" evidence="1">
    <location>
        <begin position="1"/>
        <end position="21"/>
    </location>
</feature>
<sequence length="48" mass="5342">MMARRIEEDGDPQKDELPERRKSEGAGLGLCLLLAAAFWAVVGWLVWG</sequence>
<evidence type="ECO:0000256" key="1">
    <source>
        <dbReference type="SAM" id="MobiDB-lite"/>
    </source>
</evidence>